<dbReference type="PANTHER" id="PTHR47190:SF1">
    <property type="entry name" value="GLUCOSE-METHANOL-CHOLINE OXIDOREDUCTASE N-TERMINAL DOMAIN-CONTAINING PROTEIN"/>
    <property type="match status" value="1"/>
</dbReference>
<dbReference type="InterPro" id="IPR003953">
    <property type="entry name" value="FAD-dep_OxRdtase_2_FAD-bd"/>
</dbReference>
<dbReference type="SUPFAM" id="SSF51905">
    <property type="entry name" value="FAD/NAD(P)-binding domain"/>
    <property type="match status" value="1"/>
</dbReference>
<keyword evidence="4" id="KW-0274">FAD</keyword>
<evidence type="ECO:0000313" key="8">
    <source>
        <dbReference type="Proteomes" id="UP000016933"/>
    </source>
</evidence>
<keyword evidence="3" id="KW-0560">Oxidoreductase</keyword>
<dbReference type="Pfam" id="PF05199">
    <property type="entry name" value="GMC_oxred_C"/>
    <property type="match status" value="1"/>
</dbReference>
<protein>
    <recommendedName>
        <fullName evidence="6">Glucose-methanol-choline oxidoreductase N-terminal domain-containing protein</fullName>
    </recommendedName>
</protein>
<name>M2Y0Q9_DOTSN</name>
<dbReference type="SUPFAM" id="SSF54373">
    <property type="entry name" value="FAD-linked reductases, C-terminal domain"/>
    <property type="match status" value="1"/>
</dbReference>
<dbReference type="PANTHER" id="PTHR47190">
    <property type="entry name" value="DEHYDROGENASE, PUTATIVE-RELATED"/>
    <property type="match status" value="1"/>
</dbReference>
<accession>M2Y0Q9</accession>
<keyword evidence="8" id="KW-1185">Reference proteome</keyword>
<dbReference type="OMA" id="YLWACAL"/>
<dbReference type="InterPro" id="IPR007867">
    <property type="entry name" value="GMC_OxRtase_C"/>
</dbReference>
<dbReference type="OrthoDB" id="413885at2759"/>
<dbReference type="Pfam" id="PF00732">
    <property type="entry name" value="GMC_oxred_N"/>
    <property type="match status" value="1"/>
</dbReference>
<dbReference type="PROSITE" id="PS00624">
    <property type="entry name" value="GMC_OXRED_2"/>
    <property type="match status" value="1"/>
</dbReference>
<dbReference type="AlphaFoldDB" id="M2Y0Q9"/>
<evidence type="ECO:0000256" key="2">
    <source>
        <dbReference type="ARBA" id="ARBA00022630"/>
    </source>
</evidence>
<reference evidence="7 8" key="2">
    <citation type="journal article" date="2012" name="PLoS Pathog.">
        <title>Diverse lifestyles and strategies of plant pathogenesis encoded in the genomes of eighteen Dothideomycetes fungi.</title>
        <authorList>
            <person name="Ohm R.A."/>
            <person name="Feau N."/>
            <person name="Henrissat B."/>
            <person name="Schoch C.L."/>
            <person name="Horwitz B.A."/>
            <person name="Barry K.W."/>
            <person name="Condon B.J."/>
            <person name="Copeland A.C."/>
            <person name="Dhillon B."/>
            <person name="Glaser F."/>
            <person name="Hesse C.N."/>
            <person name="Kosti I."/>
            <person name="LaButti K."/>
            <person name="Lindquist E.A."/>
            <person name="Lucas S."/>
            <person name="Salamov A.A."/>
            <person name="Bradshaw R.E."/>
            <person name="Ciuffetti L."/>
            <person name="Hamelin R.C."/>
            <person name="Kema G.H.J."/>
            <person name="Lawrence C."/>
            <person name="Scott J.A."/>
            <person name="Spatafora J.W."/>
            <person name="Turgeon B.G."/>
            <person name="de Wit P.J.G.M."/>
            <person name="Zhong S."/>
            <person name="Goodwin S.B."/>
            <person name="Grigoriev I.V."/>
        </authorList>
    </citation>
    <scope>NUCLEOTIDE SEQUENCE [LARGE SCALE GENOMIC DNA]</scope>
    <source>
        <strain evidence="8">NZE10 / CBS 128990</strain>
    </source>
</reference>
<dbReference type="STRING" id="675120.M2Y0Q9"/>
<evidence type="ECO:0000313" key="7">
    <source>
        <dbReference type="EMBL" id="EME38889.1"/>
    </source>
</evidence>
<evidence type="ECO:0000256" key="4">
    <source>
        <dbReference type="PIRSR" id="PIRSR000137-2"/>
    </source>
</evidence>
<evidence type="ECO:0000256" key="1">
    <source>
        <dbReference type="ARBA" id="ARBA00010790"/>
    </source>
</evidence>
<feature type="binding site" evidence="4">
    <location>
        <position position="251"/>
    </location>
    <ligand>
        <name>FAD</name>
        <dbReference type="ChEBI" id="CHEBI:57692"/>
    </ligand>
</feature>
<evidence type="ECO:0000256" key="5">
    <source>
        <dbReference type="SAM" id="SignalP"/>
    </source>
</evidence>
<reference evidence="8" key="1">
    <citation type="journal article" date="2012" name="PLoS Genet.">
        <title>The genomes of the fungal plant pathogens Cladosporium fulvum and Dothistroma septosporum reveal adaptation to different hosts and lifestyles but also signatures of common ancestry.</title>
        <authorList>
            <person name="de Wit P.J.G.M."/>
            <person name="van der Burgt A."/>
            <person name="Oekmen B."/>
            <person name="Stergiopoulos I."/>
            <person name="Abd-Elsalam K.A."/>
            <person name="Aerts A.L."/>
            <person name="Bahkali A.H."/>
            <person name="Beenen H.G."/>
            <person name="Chettri P."/>
            <person name="Cox M.P."/>
            <person name="Datema E."/>
            <person name="de Vries R.P."/>
            <person name="Dhillon B."/>
            <person name="Ganley A.R."/>
            <person name="Griffiths S.A."/>
            <person name="Guo Y."/>
            <person name="Hamelin R.C."/>
            <person name="Henrissat B."/>
            <person name="Kabir M.S."/>
            <person name="Jashni M.K."/>
            <person name="Kema G."/>
            <person name="Klaubauf S."/>
            <person name="Lapidus A."/>
            <person name="Levasseur A."/>
            <person name="Lindquist E."/>
            <person name="Mehrabi R."/>
            <person name="Ohm R.A."/>
            <person name="Owen T.J."/>
            <person name="Salamov A."/>
            <person name="Schwelm A."/>
            <person name="Schijlen E."/>
            <person name="Sun H."/>
            <person name="van den Burg H.A."/>
            <person name="van Ham R.C.H.J."/>
            <person name="Zhang S."/>
            <person name="Goodwin S.B."/>
            <person name="Grigoriev I.V."/>
            <person name="Collemare J."/>
            <person name="Bradshaw R.E."/>
        </authorList>
    </citation>
    <scope>NUCLEOTIDE SEQUENCE [LARGE SCALE GENOMIC DNA]</scope>
    <source>
        <strain evidence="8">NZE10 / CBS 128990</strain>
    </source>
</reference>
<feature type="signal peptide" evidence="5">
    <location>
        <begin position="1"/>
        <end position="27"/>
    </location>
</feature>
<dbReference type="HOGENOM" id="CLU_011025_2_1_1"/>
<dbReference type="PRINTS" id="PR00411">
    <property type="entry name" value="PNDRDTASEI"/>
</dbReference>
<dbReference type="GO" id="GO:0016614">
    <property type="term" value="F:oxidoreductase activity, acting on CH-OH group of donors"/>
    <property type="evidence" value="ECO:0007669"/>
    <property type="project" value="InterPro"/>
</dbReference>
<dbReference type="eggNOG" id="KOG1238">
    <property type="taxonomic scope" value="Eukaryota"/>
</dbReference>
<dbReference type="PIRSF" id="PIRSF000137">
    <property type="entry name" value="Alcohol_oxidase"/>
    <property type="match status" value="1"/>
</dbReference>
<dbReference type="Gene3D" id="3.50.50.60">
    <property type="entry name" value="FAD/NAD(P)-binding domain"/>
    <property type="match status" value="1"/>
</dbReference>
<evidence type="ECO:0000256" key="3">
    <source>
        <dbReference type="ARBA" id="ARBA00023002"/>
    </source>
</evidence>
<sequence length="565" mass="60794">MRASPCVDNMKVNATVLLSLVAATVNALPAGSSTTESTWDVIVVGAGPAGIVVADRMSEAGRRTLLLEQGGPSYYITGGRERPGWLNNTELSRVDVPGLYKSIYSNPSQELLCPAEKLNGYGACTIGGNTAINAGLWFQPPATDFDRYFPDSWKSKDMQGAIEKVRKQQPFTSNPRTNGSAVSGYYAAKQLLVDGAGYKDVEFNHVPNQKVKTFGHTEFMYENGQRSGPVKTYLQSSLKRENFKFQSGVQVKRVVRDGAKATGVDVTINGKDSTIKLRPQGGRIILSGGALFSPQLLMLSGIGDTAVLQNLSTNGLLKTDSKTWIENKAVGAGLFDNPNTFIELSGPSVTPYVYNYASPIPADRDAYLQHREGPYTFASETSAFWNEYRYPNGDAVGVQGTIDSSGFGEYVDRNTITLNIYGTSGMRSLGQVALNMKTGAPGQEKPFFYTDSEGQDADAIASFVHDIFASLSKSGLTPRNIPANASKDDIKKYITTASQYTLGNVNHWSSSCRLGQCVDTSTVVKGTSNLHVVDGSIVPPLTTNPSFGIVIAAERASEIILALKA</sequence>
<comment type="cofactor">
    <cofactor evidence="4">
        <name>FAD</name>
        <dbReference type="ChEBI" id="CHEBI:57692"/>
    </cofactor>
</comment>
<dbReference type="EMBL" id="KB446546">
    <property type="protein sequence ID" value="EME38889.1"/>
    <property type="molecule type" value="Genomic_DNA"/>
</dbReference>
<dbReference type="Pfam" id="PF00890">
    <property type="entry name" value="FAD_binding_2"/>
    <property type="match status" value="1"/>
</dbReference>
<keyword evidence="2" id="KW-0285">Flavoprotein</keyword>
<dbReference type="Proteomes" id="UP000016933">
    <property type="component" value="Unassembled WGS sequence"/>
</dbReference>
<proteinExistence type="inferred from homology"/>
<gene>
    <name evidence="7" type="ORF">DOTSEDRAFT_75559</name>
</gene>
<dbReference type="InterPro" id="IPR012132">
    <property type="entry name" value="GMC_OxRdtase"/>
</dbReference>
<organism evidence="7 8">
    <name type="scientific">Dothistroma septosporum (strain NZE10 / CBS 128990)</name>
    <name type="common">Red band needle blight fungus</name>
    <name type="synonym">Mycosphaerella pini</name>
    <dbReference type="NCBI Taxonomy" id="675120"/>
    <lineage>
        <taxon>Eukaryota</taxon>
        <taxon>Fungi</taxon>
        <taxon>Dikarya</taxon>
        <taxon>Ascomycota</taxon>
        <taxon>Pezizomycotina</taxon>
        <taxon>Dothideomycetes</taxon>
        <taxon>Dothideomycetidae</taxon>
        <taxon>Mycosphaerellales</taxon>
        <taxon>Mycosphaerellaceae</taxon>
        <taxon>Dothistroma</taxon>
    </lineage>
</organism>
<evidence type="ECO:0000259" key="6">
    <source>
        <dbReference type="PROSITE" id="PS00624"/>
    </source>
</evidence>
<comment type="similarity">
    <text evidence="1">Belongs to the GMC oxidoreductase family.</text>
</comment>
<dbReference type="GO" id="GO:0050660">
    <property type="term" value="F:flavin adenine dinucleotide binding"/>
    <property type="evidence" value="ECO:0007669"/>
    <property type="project" value="InterPro"/>
</dbReference>
<dbReference type="InterPro" id="IPR000172">
    <property type="entry name" value="GMC_OxRdtase_N"/>
</dbReference>
<dbReference type="InterPro" id="IPR053208">
    <property type="entry name" value="GMC_Oxidoreductase_CD"/>
</dbReference>
<dbReference type="InterPro" id="IPR036188">
    <property type="entry name" value="FAD/NAD-bd_sf"/>
</dbReference>
<feature type="binding site" evidence="4">
    <location>
        <position position="535"/>
    </location>
    <ligand>
        <name>FAD</name>
        <dbReference type="ChEBI" id="CHEBI:57692"/>
    </ligand>
</feature>
<feature type="chain" id="PRO_5004029093" description="Glucose-methanol-choline oxidoreductase N-terminal domain-containing protein" evidence="5">
    <location>
        <begin position="28"/>
        <end position="565"/>
    </location>
</feature>
<dbReference type="Gene3D" id="3.30.410.10">
    <property type="entry name" value="Cholesterol Oxidase, domain 2"/>
    <property type="match status" value="1"/>
</dbReference>
<feature type="domain" description="Glucose-methanol-choline oxidoreductase N-terminal" evidence="6">
    <location>
        <begin position="289"/>
        <end position="303"/>
    </location>
</feature>
<keyword evidence="5" id="KW-0732">Signal</keyword>